<dbReference type="AlphaFoldDB" id="A0A1E3H6A2"/>
<dbReference type="SUPFAM" id="SSF56601">
    <property type="entry name" value="beta-lactamase/transpeptidase-like"/>
    <property type="match status" value="1"/>
</dbReference>
<dbReference type="PANTHER" id="PTHR42110">
    <property type="entry name" value="L-ASPARAGINASE, PUTATIVE (AFU_ORTHOLOGUE AFUA_3G11890)-RELATED"/>
    <property type="match status" value="1"/>
</dbReference>
<dbReference type="OrthoDB" id="9780674at2"/>
<reference evidence="1 2" key="1">
    <citation type="submission" date="2016-07" db="EMBL/GenBank/DDBJ databases">
        <title>Draft Genome Sequence of Methylobrevis pamukkalensis PK2.</title>
        <authorList>
            <person name="Vasilenko O.V."/>
            <person name="Doronina N.V."/>
            <person name="Shmareva M.N."/>
            <person name="Tarlachkov S.V."/>
            <person name="Mustakhimov I."/>
            <person name="Trotsenko Y.A."/>
        </authorList>
    </citation>
    <scope>NUCLEOTIDE SEQUENCE [LARGE SCALE GENOMIC DNA]</scope>
    <source>
        <strain evidence="1 2">PK2</strain>
    </source>
</reference>
<dbReference type="EMBL" id="MCRJ01000012">
    <property type="protein sequence ID" value="ODN71869.1"/>
    <property type="molecule type" value="Genomic_DNA"/>
</dbReference>
<evidence type="ECO:0000313" key="1">
    <source>
        <dbReference type="EMBL" id="ODN71869.1"/>
    </source>
</evidence>
<dbReference type="InterPro" id="IPR010349">
    <property type="entry name" value="Asparaginase_II"/>
</dbReference>
<dbReference type="InterPro" id="IPR012338">
    <property type="entry name" value="Beta-lactam/transpept-like"/>
</dbReference>
<sequence length="337" mass="34829">MTNPVLVEVLRGGVVESRHRGSIVVIDADGGDVLSLGNVAAPVFPRSAIKAFQALPLLESGAADRFGLDDAAIALACSSHNGERRHVEVARRMLAACGCDEGCLECGPQPPEREADKAVLARMQGRPARIHNNCSGKHAGFICASVAMGVDPAGYARRGHPLMDAVIDAVCDMTGAPFSEDLCGTDGCSIPTFAVSLASIAHGFARFGTGTGLGPERAKAAARIRAAVAAEPFMVAGTGRFCTRAMTVLDRRAFVKTGAEGVFTVALPDEGLGMAIKIDDGAARASEVVTAAAIEAFLKLAGGEIADLVRPQILSRNKESVGEIRPSEALLKALGAS</sequence>
<organism evidence="1 2">
    <name type="scientific">Methylobrevis pamukkalensis</name>
    <dbReference type="NCBI Taxonomy" id="1439726"/>
    <lineage>
        <taxon>Bacteria</taxon>
        <taxon>Pseudomonadati</taxon>
        <taxon>Pseudomonadota</taxon>
        <taxon>Alphaproteobacteria</taxon>
        <taxon>Hyphomicrobiales</taxon>
        <taxon>Pleomorphomonadaceae</taxon>
        <taxon>Methylobrevis</taxon>
    </lineage>
</organism>
<name>A0A1E3H6A2_9HYPH</name>
<dbReference type="RefSeq" id="WP_069305887.1">
    <property type="nucleotide sequence ID" value="NZ_MCRJ01000012.1"/>
</dbReference>
<dbReference type="PANTHER" id="PTHR42110:SF1">
    <property type="entry name" value="L-ASPARAGINASE, PUTATIVE (AFU_ORTHOLOGUE AFUA_3G11890)-RELATED"/>
    <property type="match status" value="1"/>
</dbReference>
<keyword evidence="2" id="KW-1185">Reference proteome</keyword>
<dbReference type="Pfam" id="PF06089">
    <property type="entry name" value="Asparaginase_II"/>
    <property type="match status" value="1"/>
</dbReference>
<accession>A0A1E3H6A2</accession>
<protein>
    <submittedName>
        <fullName evidence="1">L-asparaginase II</fullName>
    </submittedName>
</protein>
<dbReference type="Proteomes" id="UP000094622">
    <property type="component" value="Unassembled WGS sequence"/>
</dbReference>
<evidence type="ECO:0000313" key="2">
    <source>
        <dbReference type="Proteomes" id="UP000094622"/>
    </source>
</evidence>
<proteinExistence type="predicted"/>
<dbReference type="PATRIC" id="fig|1439726.3.peg.840"/>
<comment type="caution">
    <text evidence="1">The sequence shown here is derived from an EMBL/GenBank/DDBJ whole genome shotgun (WGS) entry which is preliminary data.</text>
</comment>
<gene>
    <name evidence="1" type="ORF">A6302_00801</name>
</gene>